<dbReference type="GO" id="GO:0008270">
    <property type="term" value="F:zinc ion binding"/>
    <property type="evidence" value="ECO:0007669"/>
    <property type="project" value="UniProtKB-KW"/>
</dbReference>
<dbReference type="GO" id="GO:0005634">
    <property type="term" value="C:nucleus"/>
    <property type="evidence" value="ECO:0007669"/>
    <property type="project" value="TreeGrafter"/>
</dbReference>
<dbReference type="PROSITE" id="PS50199">
    <property type="entry name" value="ZF_RANBP2_2"/>
    <property type="match status" value="1"/>
</dbReference>
<keyword evidence="1" id="KW-0479">Metal-binding</keyword>
<dbReference type="InterPro" id="IPR036443">
    <property type="entry name" value="Znf_RanBP2_sf"/>
</dbReference>
<dbReference type="Ensembl" id="ENSSFOT00015025527.2">
    <property type="protein sequence ID" value="ENSSFOP00015025249.2"/>
    <property type="gene ID" value="ENSSFOG00015025246.1"/>
</dbReference>
<protein>
    <submittedName>
        <fullName evidence="7">RING1 and YY1 binding protein</fullName>
    </submittedName>
</protein>
<organism evidence="7 8">
    <name type="scientific">Scleropages formosus</name>
    <name type="common">Asian bonytongue</name>
    <name type="synonym">Osteoglossum formosum</name>
    <dbReference type="NCBI Taxonomy" id="113540"/>
    <lineage>
        <taxon>Eukaryota</taxon>
        <taxon>Metazoa</taxon>
        <taxon>Chordata</taxon>
        <taxon>Craniata</taxon>
        <taxon>Vertebrata</taxon>
        <taxon>Euteleostomi</taxon>
        <taxon>Actinopterygii</taxon>
        <taxon>Neopterygii</taxon>
        <taxon>Teleostei</taxon>
        <taxon>Osteoglossocephala</taxon>
        <taxon>Osteoglossomorpha</taxon>
        <taxon>Osteoglossiformes</taxon>
        <taxon>Osteoglossidae</taxon>
        <taxon>Scleropages</taxon>
    </lineage>
</organism>
<gene>
    <name evidence="7" type="primary">RYBP</name>
    <name evidence="7" type="synonym">LOC108939484</name>
</gene>
<feature type="domain" description="RanBP2-type" evidence="6">
    <location>
        <begin position="20"/>
        <end position="49"/>
    </location>
</feature>
<evidence type="ECO:0000256" key="4">
    <source>
        <dbReference type="PROSITE-ProRule" id="PRU00322"/>
    </source>
</evidence>
<evidence type="ECO:0000256" key="3">
    <source>
        <dbReference type="ARBA" id="ARBA00022833"/>
    </source>
</evidence>
<keyword evidence="3" id="KW-0862">Zinc</keyword>
<dbReference type="InterPro" id="IPR039958">
    <property type="entry name" value="RYBP/YAF2"/>
</dbReference>
<reference evidence="7" key="2">
    <citation type="submission" date="2025-08" db="UniProtKB">
        <authorList>
            <consortium name="Ensembl"/>
        </authorList>
    </citation>
    <scope>IDENTIFICATION</scope>
</reference>
<feature type="region of interest" description="Disordered" evidence="5">
    <location>
        <begin position="1"/>
        <end position="22"/>
    </location>
</feature>
<proteinExistence type="predicted"/>
<dbReference type="GeneTree" id="ENSGT00390000013995"/>
<dbReference type="SMART" id="SM00547">
    <property type="entry name" value="ZnF_RBZ"/>
    <property type="match status" value="1"/>
</dbReference>
<dbReference type="Proteomes" id="UP000694397">
    <property type="component" value="Chromosome 2"/>
</dbReference>
<evidence type="ECO:0000259" key="6">
    <source>
        <dbReference type="PROSITE" id="PS50199"/>
    </source>
</evidence>
<reference evidence="7" key="3">
    <citation type="submission" date="2025-09" db="UniProtKB">
        <authorList>
            <consortium name="Ensembl"/>
        </authorList>
    </citation>
    <scope>IDENTIFICATION</scope>
</reference>
<evidence type="ECO:0000256" key="5">
    <source>
        <dbReference type="SAM" id="MobiDB-lite"/>
    </source>
</evidence>
<dbReference type="GO" id="GO:0045893">
    <property type="term" value="P:positive regulation of DNA-templated transcription"/>
    <property type="evidence" value="ECO:0007669"/>
    <property type="project" value="InterPro"/>
</dbReference>
<reference evidence="7 8" key="1">
    <citation type="submission" date="2019-04" db="EMBL/GenBank/DDBJ databases">
        <authorList>
            <consortium name="Wellcome Sanger Institute Data Sharing"/>
        </authorList>
    </citation>
    <scope>NUCLEOTIDE SEQUENCE [LARGE SCALE GENOMIC DNA]</scope>
</reference>
<dbReference type="InterPro" id="IPR001876">
    <property type="entry name" value="Znf_RanBP2"/>
</dbReference>
<evidence type="ECO:0000256" key="1">
    <source>
        <dbReference type="ARBA" id="ARBA00022723"/>
    </source>
</evidence>
<dbReference type="PROSITE" id="PS01358">
    <property type="entry name" value="ZF_RANBP2_1"/>
    <property type="match status" value="1"/>
</dbReference>
<evidence type="ECO:0000256" key="2">
    <source>
        <dbReference type="ARBA" id="ARBA00022771"/>
    </source>
</evidence>
<dbReference type="PANTHER" id="PTHR12920">
    <property type="entry name" value="RYBP AND YAF2-RELATED"/>
    <property type="match status" value="1"/>
</dbReference>
<accession>A0A8C9S434</accession>
<dbReference type="PANTHER" id="PTHR12920:SF3">
    <property type="entry name" value="RING1 AND YY1-BINDING PROTEIN"/>
    <property type="match status" value="1"/>
</dbReference>
<dbReference type="GO" id="GO:0003712">
    <property type="term" value="F:transcription coregulator activity"/>
    <property type="evidence" value="ECO:0007669"/>
    <property type="project" value="TreeGrafter"/>
</dbReference>
<evidence type="ECO:0000313" key="8">
    <source>
        <dbReference type="Proteomes" id="UP000694397"/>
    </source>
</evidence>
<dbReference type="GO" id="GO:0003677">
    <property type="term" value="F:DNA binding"/>
    <property type="evidence" value="ECO:0007669"/>
    <property type="project" value="TreeGrafter"/>
</dbReference>
<sequence>MGDKKSPTTRPKRQAKPSADDGYWDCSVCTFRNGAEAFKCSICDVRKGTSTRYRSKVLYAM</sequence>
<dbReference type="SUPFAM" id="SSF90209">
    <property type="entry name" value="Ran binding protein zinc finger-like"/>
    <property type="match status" value="1"/>
</dbReference>
<dbReference type="Pfam" id="PF00641">
    <property type="entry name" value="Zn_ribbon_RanBP"/>
    <property type="match status" value="1"/>
</dbReference>
<keyword evidence="2 4" id="KW-0863">Zinc-finger</keyword>
<dbReference type="AlphaFoldDB" id="A0A8C9S434"/>
<name>A0A8C9S434_SCLFO</name>
<evidence type="ECO:0000313" key="7">
    <source>
        <dbReference type="Ensembl" id="ENSSFOP00015025249.2"/>
    </source>
</evidence>
<keyword evidence="8" id="KW-1185">Reference proteome</keyword>
<dbReference type="Gene3D" id="4.10.1060.10">
    <property type="entry name" value="Zinc finger, RanBP2-type"/>
    <property type="match status" value="1"/>
</dbReference>